<dbReference type="AlphaFoldDB" id="A0A418VNH5"/>
<gene>
    <name evidence="1" type="ORF">D3877_27795</name>
</gene>
<keyword evidence="2" id="KW-1185">Reference proteome</keyword>
<sequence>MAQAAEEPRLTAALGEEVFKLIDVGPKVTRVVVNDATVFEDRESTLVTFVNAYTIDGRWMLLLKAESGAKDCPARFRVLELSAPKPRVSLPFGSCSDAAEVSTEGGVLTVSMPVPAATETAAWTYRDGRVARTR</sequence>
<reference evidence="1 2" key="1">
    <citation type="submission" date="2018-09" db="EMBL/GenBank/DDBJ databases">
        <authorList>
            <person name="Zhu H."/>
        </authorList>
    </citation>
    <scope>NUCLEOTIDE SEQUENCE [LARGE SCALE GENOMIC DNA]</scope>
    <source>
        <strain evidence="1 2">K2W22B-5</strain>
    </source>
</reference>
<organism evidence="1 2">
    <name type="scientific">Azospirillum cavernae</name>
    <dbReference type="NCBI Taxonomy" id="2320860"/>
    <lineage>
        <taxon>Bacteria</taxon>
        <taxon>Pseudomonadati</taxon>
        <taxon>Pseudomonadota</taxon>
        <taxon>Alphaproteobacteria</taxon>
        <taxon>Rhodospirillales</taxon>
        <taxon>Azospirillaceae</taxon>
        <taxon>Azospirillum</taxon>
    </lineage>
</organism>
<dbReference type="Proteomes" id="UP000283458">
    <property type="component" value="Unassembled WGS sequence"/>
</dbReference>
<protein>
    <submittedName>
        <fullName evidence="1">Uncharacterized protein</fullName>
    </submittedName>
</protein>
<dbReference type="OrthoDB" id="7305467at2"/>
<dbReference type="EMBL" id="QYUL01000005">
    <property type="protein sequence ID" value="RJF77647.1"/>
    <property type="molecule type" value="Genomic_DNA"/>
</dbReference>
<name>A0A418VNH5_9PROT</name>
<evidence type="ECO:0000313" key="1">
    <source>
        <dbReference type="EMBL" id="RJF77647.1"/>
    </source>
</evidence>
<comment type="caution">
    <text evidence="1">The sequence shown here is derived from an EMBL/GenBank/DDBJ whole genome shotgun (WGS) entry which is preliminary data.</text>
</comment>
<proteinExistence type="predicted"/>
<accession>A0A418VNH5</accession>
<evidence type="ECO:0000313" key="2">
    <source>
        <dbReference type="Proteomes" id="UP000283458"/>
    </source>
</evidence>